<evidence type="ECO:0000313" key="3">
    <source>
        <dbReference type="EMBL" id="OGG41567.1"/>
    </source>
</evidence>
<reference evidence="3 4" key="1">
    <citation type="journal article" date="2016" name="Nat. Commun.">
        <title>Thousands of microbial genomes shed light on interconnected biogeochemical processes in an aquifer system.</title>
        <authorList>
            <person name="Anantharaman K."/>
            <person name="Brown C.T."/>
            <person name="Hug L.A."/>
            <person name="Sharon I."/>
            <person name="Castelle C.J."/>
            <person name="Probst A.J."/>
            <person name="Thomas B.C."/>
            <person name="Singh A."/>
            <person name="Wilkins M.J."/>
            <person name="Karaoz U."/>
            <person name="Brodie E.L."/>
            <person name="Williams K.H."/>
            <person name="Hubbard S.S."/>
            <person name="Banfield J.F."/>
        </authorList>
    </citation>
    <scope>NUCLEOTIDE SEQUENCE [LARGE SCALE GENOMIC DNA]</scope>
</reference>
<feature type="domain" description="DUF5652" evidence="2">
    <location>
        <begin position="6"/>
        <end position="64"/>
    </location>
</feature>
<organism evidence="3 4">
    <name type="scientific">Candidatus Jorgensenbacteria bacterium RIFCSPLOWO2_01_FULL_45_25b</name>
    <dbReference type="NCBI Taxonomy" id="1798471"/>
    <lineage>
        <taxon>Bacteria</taxon>
        <taxon>Candidatus Joergenseniibacteriota</taxon>
    </lineage>
</organism>
<sequence length="70" mass="8375">MEFLENKPLLIVALLWSLPWKGYALWKAAKKEDKWWFIPLLVVNTFGLLEIAYIFYFSEKTKTKKQIPNL</sequence>
<keyword evidence="1" id="KW-1133">Transmembrane helix</keyword>
<dbReference type="EMBL" id="MFKK01000012">
    <property type="protein sequence ID" value="OGG41567.1"/>
    <property type="molecule type" value="Genomic_DNA"/>
</dbReference>
<dbReference type="STRING" id="1798471.A3A21_02205"/>
<protein>
    <recommendedName>
        <fullName evidence="2">DUF5652 domain-containing protein</fullName>
    </recommendedName>
</protein>
<feature type="transmembrane region" description="Helical" evidence="1">
    <location>
        <begin position="34"/>
        <end position="56"/>
    </location>
</feature>
<proteinExistence type="predicted"/>
<gene>
    <name evidence="3" type="ORF">A3A21_02205</name>
</gene>
<dbReference type="InterPro" id="IPR043712">
    <property type="entry name" value="DUF5652"/>
</dbReference>
<accession>A0A1F6BYJ3</accession>
<evidence type="ECO:0000256" key="1">
    <source>
        <dbReference type="SAM" id="Phobius"/>
    </source>
</evidence>
<evidence type="ECO:0000313" key="4">
    <source>
        <dbReference type="Proteomes" id="UP000176996"/>
    </source>
</evidence>
<dbReference type="AlphaFoldDB" id="A0A1F6BYJ3"/>
<dbReference type="Proteomes" id="UP000176996">
    <property type="component" value="Unassembled WGS sequence"/>
</dbReference>
<keyword evidence="1" id="KW-0812">Transmembrane</keyword>
<dbReference type="Pfam" id="PF18893">
    <property type="entry name" value="DUF5652"/>
    <property type="match status" value="1"/>
</dbReference>
<name>A0A1F6BYJ3_9BACT</name>
<keyword evidence="1" id="KW-0472">Membrane</keyword>
<evidence type="ECO:0000259" key="2">
    <source>
        <dbReference type="Pfam" id="PF18893"/>
    </source>
</evidence>
<comment type="caution">
    <text evidence="3">The sequence shown here is derived from an EMBL/GenBank/DDBJ whole genome shotgun (WGS) entry which is preliminary data.</text>
</comment>